<sequence length="46" mass="5441">MSLSFLLLFAFCCSHWHAFLQMQLTSTCRAVFVLKYHRRVGFLWSG</sequence>
<feature type="chain" id="PRO_5015174509" evidence="1">
    <location>
        <begin position="19"/>
        <end position="46"/>
    </location>
</feature>
<proteinExistence type="predicted"/>
<protein>
    <submittedName>
        <fullName evidence="2">Uncharacterized protein</fullName>
    </submittedName>
</protein>
<reference evidence="2" key="1">
    <citation type="submission" date="2018-02" db="EMBL/GenBank/DDBJ databases">
        <title>Rhizophora mucronata_Transcriptome.</title>
        <authorList>
            <person name="Meera S.P."/>
            <person name="Sreeshan A."/>
            <person name="Augustine A."/>
        </authorList>
    </citation>
    <scope>NUCLEOTIDE SEQUENCE</scope>
    <source>
        <tissue evidence="2">Leaf</tissue>
    </source>
</reference>
<dbReference type="EMBL" id="GGEC01059849">
    <property type="protein sequence ID" value="MBX40333.1"/>
    <property type="molecule type" value="Transcribed_RNA"/>
</dbReference>
<evidence type="ECO:0000313" key="2">
    <source>
        <dbReference type="EMBL" id="MBX40333.1"/>
    </source>
</evidence>
<feature type="signal peptide" evidence="1">
    <location>
        <begin position="1"/>
        <end position="18"/>
    </location>
</feature>
<dbReference type="AlphaFoldDB" id="A0A2P2NCX9"/>
<keyword evidence="1" id="KW-0732">Signal</keyword>
<organism evidence="2">
    <name type="scientific">Rhizophora mucronata</name>
    <name type="common">Asiatic mangrove</name>
    <dbReference type="NCBI Taxonomy" id="61149"/>
    <lineage>
        <taxon>Eukaryota</taxon>
        <taxon>Viridiplantae</taxon>
        <taxon>Streptophyta</taxon>
        <taxon>Embryophyta</taxon>
        <taxon>Tracheophyta</taxon>
        <taxon>Spermatophyta</taxon>
        <taxon>Magnoliopsida</taxon>
        <taxon>eudicotyledons</taxon>
        <taxon>Gunneridae</taxon>
        <taxon>Pentapetalae</taxon>
        <taxon>rosids</taxon>
        <taxon>fabids</taxon>
        <taxon>Malpighiales</taxon>
        <taxon>Rhizophoraceae</taxon>
        <taxon>Rhizophora</taxon>
    </lineage>
</organism>
<name>A0A2P2NCX9_RHIMU</name>
<evidence type="ECO:0000256" key="1">
    <source>
        <dbReference type="SAM" id="SignalP"/>
    </source>
</evidence>
<accession>A0A2P2NCX9</accession>